<dbReference type="EMBL" id="MFKH01000009">
    <property type="protein sequence ID" value="OGG37562.1"/>
    <property type="molecule type" value="Genomic_DNA"/>
</dbReference>
<evidence type="ECO:0000313" key="2">
    <source>
        <dbReference type="EMBL" id="OGG37562.1"/>
    </source>
</evidence>
<comment type="caution">
    <text evidence="2">The sequence shown here is derived from an EMBL/GenBank/DDBJ whole genome shotgun (WGS) entry which is preliminary data.</text>
</comment>
<dbReference type="AlphaFoldDB" id="A0A1F6BLC7"/>
<feature type="domain" description="GerMN" evidence="1">
    <location>
        <begin position="43"/>
        <end position="163"/>
    </location>
</feature>
<accession>A0A1F6BLC7</accession>
<protein>
    <recommendedName>
        <fullName evidence="1">GerMN domain-containing protein</fullName>
    </recommendedName>
</protein>
<evidence type="ECO:0000259" key="1">
    <source>
        <dbReference type="Pfam" id="PF10646"/>
    </source>
</evidence>
<dbReference type="InterPro" id="IPR019606">
    <property type="entry name" value="GerMN"/>
</dbReference>
<reference evidence="2 3" key="1">
    <citation type="journal article" date="2016" name="Nat. Commun.">
        <title>Thousands of microbial genomes shed light on interconnected biogeochemical processes in an aquifer system.</title>
        <authorList>
            <person name="Anantharaman K."/>
            <person name="Brown C.T."/>
            <person name="Hug L.A."/>
            <person name="Sharon I."/>
            <person name="Castelle C.J."/>
            <person name="Probst A.J."/>
            <person name="Thomas B.C."/>
            <person name="Singh A."/>
            <person name="Wilkins M.J."/>
            <person name="Karaoz U."/>
            <person name="Brodie E.L."/>
            <person name="Williams K.H."/>
            <person name="Hubbard S.S."/>
            <person name="Banfield J.F."/>
        </authorList>
    </citation>
    <scope>NUCLEOTIDE SEQUENCE [LARGE SCALE GENOMIC DNA]</scope>
</reference>
<proteinExistence type="predicted"/>
<dbReference type="Pfam" id="PF10646">
    <property type="entry name" value="Germane"/>
    <property type="match status" value="1"/>
</dbReference>
<sequence>MRRMMARGVRIAIIVVSILALLGVWFLVKGFTSGGLSVPRTVTLYYYNPTLDRDALGNIMCSNMGLVPVTREVPLSITPVQDAVRLLIKGELTEEERAGGITTEYPLEGFSLKEAALQDGVLTLAFKDPNNRTGGGSCRVGILWHQIEATVRQFPEVRSVRFMPEELFQP</sequence>
<gene>
    <name evidence="2" type="ORF">A2110_02425</name>
</gene>
<dbReference type="Proteomes" id="UP000176273">
    <property type="component" value="Unassembled WGS sequence"/>
</dbReference>
<dbReference type="STRING" id="1798468.A2110_02425"/>
<organism evidence="2 3">
    <name type="scientific">Candidatus Jorgensenbacteria bacterium GWA1_54_12</name>
    <dbReference type="NCBI Taxonomy" id="1798468"/>
    <lineage>
        <taxon>Bacteria</taxon>
        <taxon>Candidatus Joergenseniibacteriota</taxon>
    </lineage>
</organism>
<name>A0A1F6BLC7_9BACT</name>
<evidence type="ECO:0000313" key="3">
    <source>
        <dbReference type="Proteomes" id="UP000176273"/>
    </source>
</evidence>